<dbReference type="CDD" id="cd00610">
    <property type="entry name" value="OAT_like"/>
    <property type="match status" value="1"/>
</dbReference>
<name>A0A5D4GYZ8_9HYPH</name>
<keyword evidence="8" id="KW-1185">Reference proteome</keyword>
<dbReference type="EMBL" id="VSZS01000060">
    <property type="protein sequence ID" value="TYR33119.1"/>
    <property type="molecule type" value="Genomic_DNA"/>
</dbReference>
<dbReference type="Pfam" id="PF00202">
    <property type="entry name" value="Aminotran_3"/>
    <property type="match status" value="1"/>
</dbReference>
<dbReference type="PROSITE" id="PS00600">
    <property type="entry name" value="AA_TRANSFER_CLASS_3"/>
    <property type="match status" value="1"/>
</dbReference>
<dbReference type="GO" id="GO:0008483">
    <property type="term" value="F:transaminase activity"/>
    <property type="evidence" value="ECO:0007669"/>
    <property type="project" value="UniProtKB-KW"/>
</dbReference>
<reference evidence="7 8" key="2">
    <citation type="submission" date="2019-09" db="EMBL/GenBank/DDBJ databases">
        <title>Mesorhizobium sp. MaA-C15 isolated from Microcystis aeruginosa.</title>
        <authorList>
            <person name="Jeong S.E."/>
            <person name="Jin H.M."/>
            <person name="Jeon C.O."/>
        </authorList>
    </citation>
    <scope>NUCLEOTIDE SEQUENCE [LARGE SCALE GENOMIC DNA]</scope>
    <source>
        <strain evidence="7 8">MaA-C15</strain>
    </source>
</reference>
<organism evidence="7 8">
    <name type="scientific">Neoaquamicrobium microcysteis</name>
    <dbReference type="NCBI Taxonomy" id="2682781"/>
    <lineage>
        <taxon>Bacteria</taxon>
        <taxon>Pseudomonadati</taxon>
        <taxon>Pseudomonadota</taxon>
        <taxon>Alphaproteobacteria</taxon>
        <taxon>Hyphomicrobiales</taxon>
        <taxon>Phyllobacteriaceae</taxon>
        <taxon>Neoaquamicrobium</taxon>
    </lineage>
</organism>
<protein>
    <submittedName>
        <fullName evidence="7">Aspartate aminotransferase family protein</fullName>
    </submittedName>
</protein>
<evidence type="ECO:0000256" key="5">
    <source>
        <dbReference type="ARBA" id="ARBA00022898"/>
    </source>
</evidence>
<evidence type="ECO:0000256" key="3">
    <source>
        <dbReference type="ARBA" id="ARBA00022576"/>
    </source>
</evidence>
<keyword evidence="3 7" id="KW-0032">Aminotransferase</keyword>
<evidence type="ECO:0000256" key="2">
    <source>
        <dbReference type="ARBA" id="ARBA00008954"/>
    </source>
</evidence>
<dbReference type="Gene3D" id="3.40.640.10">
    <property type="entry name" value="Type I PLP-dependent aspartate aminotransferase-like (Major domain)"/>
    <property type="match status" value="1"/>
</dbReference>
<gene>
    <name evidence="7" type="ORF">FY036_08655</name>
</gene>
<dbReference type="SUPFAM" id="SSF53383">
    <property type="entry name" value="PLP-dependent transferases"/>
    <property type="match status" value="1"/>
</dbReference>
<dbReference type="InterPro" id="IPR015424">
    <property type="entry name" value="PyrdxlP-dep_Trfase"/>
</dbReference>
<dbReference type="OrthoDB" id="9801834at2"/>
<keyword evidence="4 7" id="KW-0808">Transferase</keyword>
<dbReference type="NCBIfam" id="NF005685">
    <property type="entry name" value="PRK07483.1"/>
    <property type="match status" value="1"/>
</dbReference>
<dbReference type="InterPro" id="IPR005814">
    <property type="entry name" value="Aminotrans_3"/>
</dbReference>
<comment type="cofactor">
    <cofactor evidence="1">
        <name>pyridoxal 5'-phosphate</name>
        <dbReference type="ChEBI" id="CHEBI:597326"/>
    </cofactor>
</comment>
<evidence type="ECO:0000313" key="8">
    <source>
        <dbReference type="Proteomes" id="UP000323258"/>
    </source>
</evidence>
<dbReference type="PANTHER" id="PTHR43094:SF1">
    <property type="entry name" value="AMINOTRANSFERASE CLASS-III"/>
    <property type="match status" value="1"/>
</dbReference>
<reference evidence="7 8" key="1">
    <citation type="submission" date="2019-08" db="EMBL/GenBank/DDBJ databases">
        <authorList>
            <person name="Seo Y.L."/>
        </authorList>
    </citation>
    <scope>NUCLEOTIDE SEQUENCE [LARGE SCALE GENOMIC DNA]</scope>
    <source>
        <strain evidence="7 8">MaA-C15</strain>
    </source>
</reference>
<dbReference type="InterPro" id="IPR049704">
    <property type="entry name" value="Aminotrans_3_PPA_site"/>
</dbReference>
<dbReference type="Gene3D" id="3.90.1150.10">
    <property type="entry name" value="Aspartate Aminotransferase, domain 1"/>
    <property type="match status" value="1"/>
</dbReference>
<dbReference type="PANTHER" id="PTHR43094">
    <property type="entry name" value="AMINOTRANSFERASE"/>
    <property type="match status" value="1"/>
</dbReference>
<evidence type="ECO:0000256" key="1">
    <source>
        <dbReference type="ARBA" id="ARBA00001933"/>
    </source>
</evidence>
<dbReference type="GO" id="GO:0030170">
    <property type="term" value="F:pyridoxal phosphate binding"/>
    <property type="evidence" value="ECO:0007669"/>
    <property type="project" value="InterPro"/>
</dbReference>
<evidence type="ECO:0000313" key="7">
    <source>
        <dbReference type="EMBL" id="TYR33119.1"/>
    </source>
</evidence>
<evidence type="ECO:0000256" key="6">
    <source>
        <dbReference type="RuleBase" id="RU003560"/>
    </source>
</evidence>
<dbReference type="GO" id="GO:0005829">
    <property type="term" value="C:cytosol"/>
    <property type="evidence" value="ECO:0007669"/>
    <property type="project" value="TreeGrafter"/>
</dbReference>
<evidence type="ECO:0000256" key="4">
    <source>
        <dbReference type="ARBA" id="ARBA00022679"/>
    </source>
</evidence>
<accession>A0A5D4GYZ8</accession>
<sequence length="451" mass="48065">MSANRTRILHREPSRDLPVAVGGEGPFVVDSTGKRYLDASGGAAVSCLGHSERRVIDAIKAQLDRLPYAHTGFFTNEPAEALAEHLIARAPEGLGHVYFVSGGSEANETAMKLARQYFYERGETGRRHFIARQQSYHGNTIAALSAGGNAGRRAVYEPILLPVSHIAPCFEYRHRRDDETGEQYAIRAADELEAEILRLGPETVIAFMAETVVGATAGAVPPAPGYFRRIREICDRYGVLLILDEVMSGMGRTGTLYGCEQDGVSPDILTCAKGLGAGYQPIGATILSEKIFDTITGGSGAFQHGFTYIGHATAAAGALAVQQVIEEDGLLENCRAMGEALDARLRDAFGAHPYVGDIRGRGLFRAVELVEDRATKTPFDPALKLHARIKAAAMEQGLMCYPSGGTADGKAGDHVLLAPPFIVGEDHVGLIVERLGAAISAALVQAGVKAP</sequence>
<comment type="caution">
    <text evidence="7">The sequence shown here is derived from an EMBL/GenBank/DDBJ whole genome shotgun (WGS) entry which is preliminary data.</text>
</comment>
<proteinExistence type="inferred from homology"/>
<dbReference type="InterPro" id="IPR015422">
    <property type="entry name" value="PyrdxlP-dep_Trfase_small"/>
</dbReference>
<dbReference type="RefSeq" id="WP_148914319.1">
    <property type="nucleotide sequence ID" value="NZ_VSZS01000060.1"/>
</dbReference>
<keyword evidence="5 6" id="KW-0663">Pyridoxal phosphate</keyword>
<comment type="similarity">
    <text evidence="2 6">Belongs to the class-III pyridoxal-phosphate-dependent aminotransferase family.</text>
</comment>
<dbReference type="FunFam" id="3.40.640.10:FF:000014">
    <property type="entry name" value="Adenosylmethionine-8-amino-7-oxononanoate aminotransferase, probable"/>
    <property type="match status" value="1"/>
</dbReference>
<dbReference type="Proteomes" id="UP000323258">
    <property type="component" value="Unassembled WGS sequence"/>
</dbReference>
<dbReference type="AlphaFoldDB" id="A0A5D4GYZ8"/>
<dbReference type="InterPro" id="IPR015421">
    <property type="entry name" value="PyrdxlP-dep_Trfase_major"/>
</dbReference>